<dbReference type="EMBL" id="CP126980">
    <property type="protein sequence ID" value="WIM95783.1"/>
    <property type="molecule type" value="Genomic_DNA"/>
</dbReference>
<evidence type="ECO:0000313" key="2">
    <source>
        <dbReference type="Proteomes" id="UP001240150"/>
    </source>
</evidence>
<name>A0ABY8WDP5_9ACTN</name>
<accession>A0ABY8WDP5</accession>
<protein>
    <recommendedName>
        <fullName evidence="3">DUF5753 domain-containing protein</fullName>
    </recommendedName>
</protein>
<gene>
    <name evidence="1" type="ORF">ACTOB_007914</name>
</gene>
<reference evidence="1 2" key="1">
    <citation type="submission" date="2023-06" db="EMBL/GenBank/DDBJ databases">
        <authorList>
            <person name="Yushchuk O."/>
            <person name="Binda E."/>
            <person name="Ruckert-Reed C."/>
            <person name="Fedorenko V."/>
            <person name="Kalinowski J."/>
            <person name="Marinelli F."/>
        </authorList>
    </citation>
    <scope>NUCLEOTIDE SEQUENCE [LARGE SCALE GENOMIC DNA]</scope>
    <source>
        <strain evidence="1 2">NRRL 3884</strain>
    </source>
</reference>
<evidence type="ECO:0008006" key="3">
    <source>
        <dbReference type="Google" id="ProtNLM"/>
    </source>
</evidence>
<organism evidence="1 2">
    <name type="scientific">Actinoplanes oblitus</name>
    <dbReference type="NCBI Taxonomy" id="3040509"/>
    <lineage>
        <taxon>Bacteria</taxon>
        <taxon>Bacillati</taxon>
        <taxon>Actinomycetota</taxon>
        <taxon>Actinomycetes</taxon>
        <taxon>Micromonosporales</taxon>
        <taxon>Micromonosporaceae</taxon>
        <taxon>Actinoplanes</taxon>
    </lineage>
</organism>
<proteinExistence type="predicted"/>
<dbReference type="Proteomes" id="UP001240150">
    <property type="component" value="Chromosome"/>
</dbReference>
<dbReference type="RefSeq" id="WP_284917095.1">
    <property type="nucleotide sequence ID" value="NZ_CP126980.1"/>
</dbReference>
<sequence>MPVEPIHPNPHVVAALAALSDALDHLNMAGYPYAVGIKGVDEPYGMVQRAADRTLVHAFPDLDSDEIQYARADSGESYEHVVRALRHERAGCMQDVSTAENGQTP</sequence>
<evidence type="ECO:0000313" key="1">
    <source>
        <dbReference type="EMBL" id="WIM95783.1"/>
    </source>
</evidence>
<keyword evidence="2" id="KW-1185">Reference proteome</keyword>